<keyword evidence="2" id="KW-1185">Reference proteome</keyword>
<organism evidence="1 2">
    <name type="scientific">Sphenostylis stenocarpa</name>
    <dbReference type="NCBI Taxonomy" id="92480"/>
    <lineage>
        <taxon>Eukaryota</taxon>
        <taxon>Viridiplantae</taxon>
        <taxon>Streptophyta</taxon>
        <taxon>Embryophyta</taxon>
        <taxon>Tracheophyta</taxon>
        <taxon>Spermatophyta</taxon>
        <taxon>Magnoliopsida</taxon>
        <taxon>eudicotyledons</taxon>
        <taxon>Gunneridae</taxon>
        <taxon>Pentapetalae</taxon>
        <taxon>rosids</taxon>
        <taxon>fabids</taxon>
        <taxon>Fabales</taxon>
        <taxon>Fabaceae</taxon>
        <taxon>Papilionoideae</taxon>
        <taxon>50 kb inversion clade</taxon>
        <taxon>NPAAA clade</taxon>
        <taxon>indigoferoid/millettioid clade</taxon>
        <taxon>Phaseoleae</taxon>
        <taxon>Sphenostylis</taxon>
    </lineage>
</organism>
<proteinExistence type="predicted"/>
<dbReference type="Gramene" id="rna-AYBTSS11_LOCUS19429">
    <property type="protein sequence ID" value="CAJ1962784.1"/>
    <property type="gene ID" value="gene-AYBTSS11_LOCUS19429"/>
</dbReference>
<protein>
    <submittedName>
        <fullName evidence="1">Uncharacterized protein</fullName>
    </submittedName>
</protein>
<reference evidence="1" key="1">
    <citation type="submission" date="2023-10" db="EMBL/GenBank/DDBJ databases">
        <authorList>
            <person name="Domelevo Entfellner J.-B."/>
        </authorList>
    </citation>
    <scope>NUCLEOTIDE SEQUENCE</scope>
</reference>
<dbReference type="AlphaFoldDB" id="A0AA86VP39"/>
<evidence type="ECO:0000313" key="2">
    <source>
        <dbReference type="Proteomes" id="UP001189624"/>
    </source>
</evidence>
<accession>A0AA86VP39</accession>
<name>A0AA86VP39_9FABA</name>
<dbReference type="Proteomes" id="UP001189624">
    <property type="component" value="Chromosome 6"/>
</dbReference>
<evidence type="ECO:0000313" key="1">
    <source>
        <dbReference type="EMBL" id="CAJ1962784.1"/>
    </source>
</evidence>
<sequence>MLPLLTVVQCRHRLIFCPSACKMLSLYFVPLMPKLFPLIKWTALTLPLKQKVSLFFIVVSVRESGQFSNSVGKLSSALPIVVCYVFFNIRRVCYVQLHPIQPQLFNPRTKWRGQLKRQHGSTSAIGATCAGEVVDARMADTIATRLSIRHKDFKSSFFRTRTNGSTIFSKLRSSSLKANGDHALFDNS</sequence>
<gene>
    <name evidence="1" type="ORF">AYBTSS11_LOCUS19429</name>
</gene>
<dbReference type="EMBL" id="OY731403">
    <property type="protein sequence ID" value="CAJ1962784.1"/>
    <property type="molecule type" value="Genomic_DNA"/>
</dbReference>